<organism evidence="9 10">
    <name type="scientific">Erysipelothrix rhusiopathiae ATCC 19414</name>
    <dbReference type="NCBI Taxonomy" id="525280"/>
    <lineage>
        <taxon>Bacteria</taxon>
        <taxon>Bacillati</taxon>
        <taxon>Bacillota</taxon>
        <taxon>Erysipelotrichia</taxon>
        <taxon>Erysipelotrichales</taxon>
        <taxon>Erysipelotrichaceae</taxon>
        <taxon>Erysipelothrix</taxon>
    </lineage>
</organism>
<keyword evidence="6" id="KW-0067">ATP-binding</keyword>
<sequence length="338" mass="38440">MWEIESEVTSMRYLKNPSTNPYFNLALDEYAMKHINCEEDFFFLWQNEPAVIIGKNQNTVEEINQKFIDDNKIKVARRVSGGGAVYHDFGNLNFTFVINVDDPGKVNYKKYVQPIIDALASMGINAEASGRNDILIDGLKISGNAQRMANGKLMHHGTLLFDVNIEDMVQALNVDPDKITSKGVKSVRSRVTNIKEHLPEGTDLKTFWDELQYFLSNKGQDAEIILAPEEIAKIEYEAINRFGTWDWIYGASPEFNLKNSKRFAGGRVEVLMDVSEGHIDNVRFIGDYLGLEDVADVEGRLQGTRFKQSDVDAVLSEMDLRKYFGIITKEELLELMFD</sequence>
<keyword evidence="4 9" id="KW-0436">Ligase</keyword>
<dbReference type="EC" id="6.3.1.20" evidence="3"/>
<evidence type="ECO:0000259" key="8">
    <source>
        <dbReference type="PROSITE" id="PS51733"/>
    </source>
</evidence>
<comment type="catalytic activity">
    <reaction evidence="7">
        <text>L-lysyl-[lipoyl-carrier protein] + (R)-lipoate + ATP = N(6)-[(R)-lipoyl]-L-lysyl-[lipoyl-carrier protein] + AMP + diphosphate + H(+)</text>
        <dbReference type="Rhea" id="RHEA:49288"/>
        <dbReference type="Rhea" id="RHEA-COMP:10500"/>
        <dbReference type="Rhea" id="RHEA-COMP:10502"/>
        <dbReference type="ChEBI" id="CHEBI:15378"/>
        <dbReference type="ChEBI" id="CHEBI:29969"/>
        <dbReference type="ChEBI" id="CHEBI:30616"/>
        <dbReference type="ChEBI" id="CHEBI:33019"/>
        <dbReference type="ChEBI" id="CHEBI:83088"/>
        <dbReference type="ChEBI" id="CHEBI:83099"/>
        <dbReference type="ChEBI" id="CHEBI:456215"/>
        <dbReference type="EC" id="6.3.1.20"/>
    </reaction>
</comment>
<evidence type="ECO:0000256" key="5">
    <source>
        <dbReference type="ARBA" id="ARBA00022741"/>
    </source>
</evidence>
<evidence type="ECO:0000256" key="1">
    <source>
        <dbReference type="ARBA" id="ARBA00005085"/>
    </source>
</evidence>
<comment type="pathway">
    <text evidence="1">Protein modification; protein lipoylation via exogenous pathway; protein N(6)-(lipoyl)lysine from lipoate: step 2/2.</text>
</comment>
<dbReference type="NCBIfam" id="TIGR00545">
    <property type="entry name" value="lipoyltrans"/>
    <property type="match status" value="1"/>
</dbReference>
<dbReference type="SUPFAM" id="SSF55681">
    <property type="entry name" value="Class II aaRS and biotin synthetases"/>
    <property type="match status" value="1"/>
</dbReference>
<dbReference type="InterPro" id="IPR004562">
    <property type="entry name" value="LipoylTrfase_LipoateP_Ligase"/>
</dbReference>
<evidence type="ECO:0000256" key="3">
    <source>
        <dbReference type="ARBA" id="ARBA00012367"/>
    </source>
</evidence>
<evidence type="ECO:0000256" key="4">
    <source>
        <dbReference type="ARBA" id="ARBA00022598"/>
    </source>
</evidence>
<dbReference type="GO" id="GO:0005737">
    <property type="term" value="C:cytoplasm"/>
    <property type="evidence" value="ECO:0007669"/>
    <property type="project" value="TreeGrafter"/>
</dbReference>
<dbReference type="InterPro" id="IPR019491">
    <property type="entry name" value="Lipoate_protein_ligase_C"/>
</dbReference>
<feature type="domain" description="BPL/LPL catalytic" evidence="8">
    <location>
        <begin position="36"/>
        <end position="215"/>
    </location>
</feature>
<accession>E7FTM5</accession>
<dbReference type="FunFam" id="3.30.930.10:FF:000072">
    <property type="entry name" value="Lipoate--protein ligase"/>
    <property type="match status" value="1"/>
</dbReference>
<evidence type="ECO:0000313" key="10">
    <source>
        <dbReference type="Proteomes" id="UP000003028"/>
    </source>
</evidence>
<dbReference type="SUPFAM" id="SSF82649">
    <property type="entry name" value="SufE/NifU"/>
    <property type="match status" value="1"/>
</dbReference>
<evidence type="ECO:0000256" key="6">
    <source>
        <dbReference type="ARBA" id="ARBA00022840"/>
    </source>
</evidence>
<comment type="pathway">
    <text evidence="2">Protein modification; protein lipoylation via exogenous pathway; protein N(6)-(lipoyl)lysine from lipoate: step 1/2.</text>
</comment>
<dbReference type="Proteomes" id="UP000003028">
    <property type="component" value="Unassembled WGS sequence"/>
</dbReference>
<dbReference type="Pfam" id="PF10437">
    <property type="entry name" value="Lip_prot_lig_C"/>
    <property type="match status" value="1"/>
</dbReference>
<name>E7FTM5_ERYRH</name>
<dbReference type="PANTHER" id="PTHR12561:SF3">
    <property type="entry name" value="LIPOYLTRANSFERASE 1, MITOCHONDRIAL"/>
    <property type="match status" value="1"/>
</dbReference>
<keyword evidence="5" id="KW-0547">Nucleotide-binding</keyword>
<dbReference type="EMBL" id="ACLK02000001">
    <property type="protein sequence ID" value="EFY09228.1"/>
    <property type="molecule type" value="Genomic_DNA"/>
</dbReference>
<reference evidence="9" key="1">
    <citation type="submission" date="2011-01" db="EMBL/GenBank/DDBJ databases">
        <authorList>
            <person name="Muzny D."/>
            <person name="Qin X."/>
            <person name="Buhay C."/>
            <person name="Dugan-Rocha S."/>
            <person name="Ding Y."/>
            <person name="Chen G."/>
            <person name="Hawes A."/>
            <person name="Holder M."/>
            <person name="Jhangiani S."/>
            <person name="Johnson A."/>
            <person name="Khan Z."/>
            <person name="Li Z."/>
            <person name="Liu W."/>
            <person name="Liu X."/>
            <person name="Perez L."/>
            <person name="Shen H."/>
            <person name="Wang Q."/>
            <person name="Watt J."/>
            <person name="Xi L."/>
            <person name="Xin Y."/>
            <person name="Zhou J."/>
            <person name="Deng J."/>
            <person name="Jiang H."/>
            <person name="Liu Y."/>
            <person name="Qu J."/>
            <person name="Song X.-Z."/>
            <person name="Zhang L."/>
            <person name="Villasana D."/>
            <person name="Johnson A."/>
            <person name="Liu J."/>
            <person name="Liyanage D."/>
            <person name="Lorensuhewa L."/>
            <person name="Robinson T."/>
            <person name="Song A."/>
            <person name="Song B.-B."/>
            <person name="Dinh H."/>
            <person name="Thornton R."/>
            <person name="Coyle M."/>
            <person name="Francisco L."/>
            <person name="Jackson L."/>
            <person name="Javaid M."/>
            <person name="Korchina V."/>
            <person name="Kovar C."/>
            <person name="Mata R."/>
            <person name="Mathew T."/>
            <person name="Ngo R."/>
            <person name="Nguyen L."/>
            <person name="Nguyen N."/>
            <person name="Okwuonu G."/>
            <person name="Ongeri F."/>
            <person name="Pham C."/>
            <person name="Simmons D."/>
            <person name="Wilczek-Boney K."/>
            <person name="Hale W."/>
            <person name="Jakkamsetti A."/>
            <person name="Pham P."/>
            <person name="Ruth R."/>
            <person name="San Lucas F."/>
            <person name="Warren J."/>
            <person name="Zhang J."/>
            <person name="Zhao Z."/>
            <person name="Zhou C."/>
            <person name="Zhu D."/>
            <person name="Lee S."/>
            <person name="Bess C."/>
            <person name="Blankenburg K."/>
            <person name="Forbes L."/>
            <person name="Fu Q."/>
            <person name="Gubbala S."/>
            <person name="Hirani K."/>
            <person name="Jayaseelan J.C."/>
            <person name="Lara F."/>
            <person name="Munidasa M."/>
            <person name="Palculict T."/>
            <person name="Patil S."/>
            <person name="Pu L.-L."/>
            <person name="Saada N."/>
            <person name="Tang L."/>
            <person name="Weissenberger G."/>
            <person name="Zhu Y."/>
            <person name="Hemphill L."/>
            <person name="Shang Y."/>
            <person name="Youmans B."/>
            <person name="Ayvaz T."/>
            <person name="Ross M."/>
            <person name="Santibanez J."/>
            <person name="Aqrawi P."/>
            <person name="Gross S."/>
            <person name="Joshi V."/>
            <person name="Fowler G."/>
            <person name="Nazareth L."/>
            <person name="Reid J."/>
            <person name="Worley K."/>
            <person name="Petrosino J."/>
            <person name="Highlander S."/>
            <person name="Gibbs R."/>
        </authorList>
    </citation>
    <scope>NUCLEOTIDE SEQUENCE [LARGE SCALE GENOMIC DNA]</scope>
    <source>
        <strain evidence="9">ATCC 19414</strain>
    </source>
</reference>
<dbReference type="Gene3D" id="3.30.930.10">
    <property type="entry name" value="Bira Bifunctional Protein, Domain 2"/>
    <property type="match status" value="1"/>
</dbReference>
<evidence type="ECO:0000256" key="2">
    <source>
        <dbReference type="ARBA" id="ARBA00005124"/>
    </source>
</evidence>
<dbReference type="PANTHER" id="PTHR12561">
    <property type="entry name" value="LIPOATE-PROTEIN LIGASE"/>
    <property type="match status" value="1"/>
</dbReference>
<dbReference type="InterPro" id="IPR004143">
    <property type="entry name" value="BPL_LPL_catalytic"/>
</dbReference>
<dbReference type="UniPathway" id="UPA00537">
    <property type="reaction ID" value="UER00594"/>
</dbReference>
<protein>
    <recommendedName>
        <fullName evidence="3">lipoate--protein ligase</fullName>
        <ecNumber evidence="3">6.3.1.20</ecNumber>
    </recommendedName>
</protein>
<dbReference type="GO" id="GO:0005524">
    <property type="term" value="F:ATP binding"/>
    <property type="evidence" value="ECO:0007669"/>
    <property type="project" value="UniProtKB-KW"/>
</dbReference>
<comment type="caution">
    <text evidence="9">The sequence shown here is derived from an EMBL/GenBank/DDBJ whole genome shotgun (WGS) entry which is preliminary data.</text>
</comment>
<dbReference type="CDD" id="cd16443">
    <property type="entry name" value="LplA"/>
    <property type="match status" value="1"/>
</dbReference>
<dbReference type="Pfam" id="PF21948">
    <property type="entry name" value="LplA-B_cat"/>
    <property type="match status" value="1"/>
</dbReference>
<evidence type="ECO:0000313" key="9">
    <source>
        <dbReference type="EMBL" id="EFY09228.1"/>
    </source>
</evidence>
<dbReference type="PROSITE" id="PS51733">
    <property type="entry name" value="BPL_LPL_CATALYTIC"/>
    <property type="match status" value="1"/>
</dbReference>
<proteinExistence type="predicted"/>
<dbReference type="InterPro" id="IPR045864">
    <property type="entry name" value="aa-tRNA-synth_II/BPL/LPL"/>
</dbReference>
<dbReference type="STRING" id="1648.A2I91_07305"/>
<dbReference type="GO" id="GO:0016979">
    <property type="term" value="F:lipoate-protein ligase activity"/>
    <property type="evidence" value="ECO:0007669"/>
    <property type="project" value="UniProtKB-EC"/>
</dbReference>
<gene>
    <name evidence="9" type="primary">lplA</name>
    <name evidence="9" type="ORF">HMPREF0357_10023</name>
</gene>
<dbReference type="Gene3D" id="3.30.390.50">
    <property type="entry name" value="CO dehydrogenase flavoprotein, C-terminal domain"/>
    <property type="match status" value="1"/>
</dbReference>
<evidence type="ECO:0000256" key="7">
    <source>
        <dbReference type="ARBA" id="ARBA00048037"/>
    </source>
</evidence>
<keyword evidence="10" id="KW-1185">Reference proteome</keyword>
<dbReference type="GO" id="GO:0017118">
    <property type="term" value="F:lipoyltransferase activity"/>
    <property type="evidence" value="ECO:0007669"/>
    <property type="project" value="TreeGrafter"/>
</dbReference>
<dbReference type="GO" id="GO:0009249">
    <property type="term" value="P:protein lipoylation"/>
    <property type="evidence" value="ECO:0007669"/>
    <property type="project" value="InterPro"/>
</dbReference>
<dbReference type="AlphaFoldDB" id="E7FTM5"/>